<reference evidence="1 2" key="1">
    <citation type="submission" date="2015-01" db="EMBL/GenBank/DDBJ databases">
        <title>Genome of allotetraploid Gossypium barbadense reveals genomic plasticity and fiber elongation in cotton evolution.</title>
        <authorList>
            <person name="Chen X."/>
            <person name="Liu X."/>
            <person name="Zhao B."/>
            <person name="Zheng H."/>
            <person name="Hu Y."/>
            <person name="Lu G."/>
            <person name="Yang C."/>
            <person name="Chen J."/>
            <person name="Shan C."/>
            <person name="Zhang L."/>
            <person name="Zhou Y."/>
            <person name="Wang L."/>
            <person name="Guo W."/>
            <person name="Bai Y."/>
            <person name="Ruan J."/>
            <person name="Shangguan X."/>
            <person name="Mao Y."/>
            <person name="Jiang J."/>
            <person name="Zhu Y."/>
            <person name="Lei J."/>
            <person name="Kang H."/>
            <person name="Chen S."/>
            <person name="He X."/>
            <person name="Wang R."/>
            <person name="Wang Y."/>
            <person name="Chen J."/>
            <person name="Wang L."/>
            <person name="Yu S."/>
            <person name="Wang B."/>
            <person name="Wei J."/>
            <person name="Song S."/>
            <person name="Lu X."/>
            <person name="Gao Z."/>
            <person name="Gu W."/>
            <person name="Deng X."/>
            <person name="Ma D."/>
            <person name="Wang S."/>
            <person name="Liang W."/>
            <person name="Fang L."/>
            <person name="Cai C."/>
            <person name="Zhu X."/>
            <person name="Zhou B."/>
            <person name="Zhang Y."/>
            <person name="Chen Z."/>
            <person name="Xu S."/>
            <person name="Zhu R."/>
            <person name="Wang S."/>
            <person name="Zhang T."/>
            <person name="Zhao G."/>
        </authorList>
    </citation>
    <scope>NUCLEOTIDE SEQUENCE [LARGE SCALE GENOMIC DNA]</scope>
    <source>
        <strain evidence="2">cv. Xinhai21</strain>
        <tissue evidence="1">Leaf</tissue>
    </source>
</reference>
<name>A0A2P5VQL5_GOSBA</name>
<evidence type="ECO:0000313" key="2">
    <source>
        <dbReference type="Proteomes" id="UP000239757"/>
    </source>
</evidence>
<dbReference type="AlphaFoldDB" id="A0A2P5VQL5"/>
<gene>
    <name evidence="1" type="ORF">GOBAR_AA39583</name>
</gene>
<protein>
    <submittedName>
        <fullName evidence="1">Uncharacterized protein</fullName>
    </submittedName>
</protein>
<dbReference type="Proteomes" id="UP000239757">
    <property type="component" value="Unassembled WGS sequence"/>
</dbReference>
<evidence type="ECO:0000313" key="1">
    <source>
        <dbReference type="EMBL" id="PPR81135.1"/>
    </source>
</evidence>
<sequence>MEDWLTHKDSGCNKLKKWIATLNMGSELHFEVNFANITLNKICLACYAHLIINGEDGSVDKVASGGVMLVWYLVFKLSEWFGYFNSVNLYGEGKTLGNQLRNYPEVSLKVVLSPSLEPNLSKCKSDEQSQVP</sequence>
<dbReference type="EMBL" id="KZ671480">
    <property type="protein sequence ID" value="PPR81135.1"/>
    <property type="molecule type" value="Genomic_DNA"/>
</dbReference>
<dbReference type="PANTHER" id="PTHR35021">
    <property type="match status" value="1"/>
</dbReference>
<organism evidence="1 2">
    <name type="scientific">Gossypium barbadense</name>
    <name type="common">Sea Island cotton</name>
    <name type="synonym">Hibiscus barbadensis</name>
    <dbReference type="NCBI Taxonomy" id="3634"/>
    <lineage>
        <taxon>Eukaryota</taxon>
        <taxon>Viridiplantae</taxon>
        <taxon>Streptophyta</taxon>
        <taxon>Embryophyta</taxon>
        <taxon>Tracheophyta</taxon>
        <taxon>Spermatophyta</taxon>
        <taxon>Magnoliopsida</taxon>
        <taxon>eudicotyledons</taxon>
        <taxon>Gunneridae</taxon>
        <taxon>Pentapetalae</taxon>
        <taxon>rosids</taxon>
        <taxon>malvids</taxon>
        <taxon>Malvales</taxon>
        <taxon>Malvaceae</taxon>
        <taxon>Malvoideae</taxon>
        <taxon>Gossypium</taxon>
    </lineage>
</organism>
<dbReference type="PANTHER" id="PTHR35021:SF8">
    <property type="entry name" value="FIBER PROTEIN FB17"/>
    <property type="match status" value="1"/>
</dbReference>
<accession>A0A2P5VQL5</accession>
<proteinExistence type="predicted"/>